<proteinExistence type="predicted"/>
<accession>A0A197K716</accession>
<name>A0A197K716_9FUNG</name>
<gene>
    <name evidence="1" type="ORF">K457DRAFT_211783</name>
</gene>
<sequence>MVEESVSSPFFVILSVGFRCRSLNLPRVGFGRSSSSRFRVGQRLMVAFAFLSFGSCRLSLLRMGCEYSLLCHWRAPTIESSMAASTFTSRIITYVALFRCFGWVGQDTGYSLSSAFSYSSCVFFKPFPHDYRPLFHNASQRNRNWNH</sequence>
<evidence type="ECO:0000313" key="2">
    <source>
        <dbReference type="Proteomes" id="UP000078512"/>
    </source>
</evidence>
<protein>
    <submittedName>
        <fullName evidence="1">Uncharacterized protein</fullName>
    </submittedName>
</protein>
<dbReference type="Proteomes" id="UP000078512">
    <property type="component" value="Unassembled WGS sequence"/>
</dbReference>
<organism evidence="1 2">
    <name type="scientific">Linnemannia elongata AG-77</name>
    <dbReference type="NCBI Taxonomy" id="1314771"/>
    <lineage>
        <taxon>Eukaryota</taxon>
        <taxon>Fungi</taxon>
        <taxon>Fungi incertae sedis</taxon>
        <taxon>Mucoromycota</taxon>
        <taxon>Mortierellomycotina</taxon>
        <taxon>Mortierellomycetes</taxon>
        <taxon>Mortierellales</taxon>
        <taxon>Mortierellaceae</taxon>
        <taxon>Linnemannia</taxon>
    </lineage>
</organism>
<dbReference type="EMBL" id="KV442021">
    <property type="protein sequence ID" value="OAQ33275.1"/>
    <property type="molecule type" value="Genomic_DNA"/>
</dbReference>
<keyword evidence="2" id="KW-1185">Reference proteome</keyword>
<reference evidence="1 2" key="1">
    <citation type="submission" date="2016-05" db="EMBL/GenBank/DDBJ databases">
        <title>Genome sequencing reveals origins of a unique bacterial endosymbiosis in the earliest lineages of terrestrial Fungi.</title>
        <authorList>
            <consortium name="DOE Joint Genome Institute"/>
            <person name="Uehling J."/>
            <person name="Gryganskyi A."/>
            <person name="Hameed K."/>
            <person name="Tschaplinski T."/>
            <person name="Misztal P."/>
            <person name="Wu S."/>
            <person name="Desiro A."/>
            <person name="Vande Pol N."/>
            <person name="Du Z.-Y."/>
            <person name="Zienkiewicz A."/>
            <person name="Zienkiewicz K."/>
            <person name="Morin E."/>
            <person name="Tisserant E."/>
            <person name="Splivallo R."/>
            <person name="Hainaut M."/>
            <person name="Henrissat B."/>
            <person name="Ohm R."/>
            <person name="Kuo A."/>
            <person name="Yan J."/>
            <person name="Lipzen A."/>
            <person name="Nolan M."/>
            <person name="Labutti K."/>
            <person name="Barry K."/>
            <person name="Goldstein A."/>
            <person name="Labbe J."/>
            <person name="Schadt C."/>
            <person name="Tuskan G."/>
            <person name="Grigoriev I."/>
            <person name="Martin F."/>
            <person name="Vilgalys R."/>
            <person name="Bonito G."/>
        </authorList>
    </citation>
    <scope>NUCLEOTIDE SEQUENCE [LARGE SCALE GENOMIC DNA]</scope>
    <source>
        <strain evidence="1 2">AG-77</strain>
    </source>
</reference>
<evidence type="ECO:0000313" key="1">
    <source>
        <dbReference type="EMBL" id="OAQ33275.1"/>
    </source>
</evidence>
<dbReference type="AlphaFoldDB" id="A0A197K716"/>